<evidence type="ECO:0000256" key="1">
    <source>
        <dbReference type="SAM" id="Phobius"/>
    </source>
</evidence>
<proteinExistence type="predicted"/>
<evidence type="ECO:0000313" key="3">
    <source>
        <dbReference type="Proteomes" id="UP000472273"/>
    </source>
</evidence>
<reference evidence="2" key="1">
    <citation type="submission" date="2025-08" db="UniProtKB">
        <authorList>
            <consortium name="Ensembl"/>
        </authorList>
    </citation>
    <scope>IDENTIFICATION</scope>
</reference>
<reference evidence="2" key="2">
    <citation type="submission" date="2025-09" db="UniProtKB">
        <authorList>
            <consortium name="Ensembl"/>
        </authorList>
    </citation>
    <scope>IDENTIFICATION</scope>
</reference>
<dbReference type="Ensembl" id="ENSPTXT00000012773.1">
    <property type="protein sequence ID" value="ENSPTXP00000012373.1"/>
    <property type="gene ID" value="ENSPTXG00000008689.1"/>
</dbReference>
<keyword evidence="1" id="KW-0472">Membrane</keyword>
<sequence>MEAFSYFLFPDGFYYWIGVFVVGYLGYSGLSSLIGAVRVWLLDNSAILEPYLNTWAGEFIYSFLDASRPVSGMGCCGVPFHYAKLPRRSSGKIGFFFFPLLF</sequence>
<keyword evidence="1" id="KW-0812">Transmembrane</keyword>
<protein>
    <submittedName>
        <fullName evidence="2">Uncharacterized protein</fullName>
    </submittedName>
</protein>
<accession>A0A670YS27</accession>
<dbReference type="GeneTree" id="ENSGT00990000214222"/>
<dbReference type="Proteomes" id="UP000472273">
    <property type="component" value="Unplaced"/>
</dbReference>
<dbReference type="AlphaFoldDB" id="A0A670YS27"/>
<organism evidence="2 3">
    <name type="scientific">Pseudonaja textilis</name>
    <name type="common">Eastern brown snake</name>
    <dbReference type="NCBI Taxonomy" id="8673"/>
    <lineage>
        <taxon>Eukaryota</taxon>
        <taxon>Metazoa</taxon>
        <taxon>Chordata</taxon>
        <taxon>Craniata</taxon>
        <taxon>Vertebrata</taxon>
        <taxon>Euteleostomi</taxon>
        <taxon>Lepidosauria</taxon>
        <taxon>Squamata</taxon>
        <taxon>Bifurcata</taxon>
        <taxon>Unidentata</taxon>
        <taxon>Episquamata</taxon>
        <taxon>Toxicofera</taxon>
        <taxon>Serpentes</taxon>
        <taxon>Colubroidea</taxon>
        <taxon>Elapidae</taxon>
        <taxon>Hydrophiinae</taxon>
        <taxon>Pseudonaja</taxon>
    </lineage>
</organism>
<feature type="transmembrane region" description="Helical" evidence="1">
    <location>
        <begin position="13"/>
        <end position="41"/>
    </location>
</feature>
<evidence type="ECO:0000313" key="2">
    <source>
        <dbReference type="Ensembl" id="ENSPTXP00000012373.1"/>
    </source>
</evidence>
<keyword evidence="3" id="KW-1185">Reference proteome</keyword>
<keyword evidence="1" id="KW-1133">Transmembrane helix</keyword>
<name>A0A670YS27_PSETE</name>